<comment type="similarity">
    <text evidence="2">Belongs to the VPS35 family.</text>
</comment>
<evidence type="ECO:0000256" key="5">
    <source>
        <dbReference type="ARBA" id="ARBA00023136"/>
    </source>
</evidence>
<evidence type="ECO:0000313" key="7">
    <source>
        <dbReference type="Proteomes" id="UP000241394"/>
    </source>
</evidence>
<dbReference type="PANTHER" id="PTHR11099">
    <property type="entry name" value="VACUOLAR SORTING PROTEIN 35"/>
    <property type="match status" value="1"/>
</dbReference>
<dbReference type="GO" id="GO:0030906">
    <property type="term" value="C:retromer, cargo-selective complex"/>
    <property type="evidence" value="ECO:0007669"/>
    <property type="project" value="InterPro"/>
</dbReference>
<reference evidence="6 7" key="1">
    <citation type="submission" date="2017-07" db="EMBL/GenBank/DDBJ databases">
        <title>An improved, manually edited Actinidia chinensis var. chinensis (kiwifruit) genome highlights the challenges associated with draft genomes and gene prediction in plants.</title>
        <authorList>
            <person name="Pilkington S."/>
            <person name="Crowhurst R."/>
            <person name="Hilario E."/>
            <person name="Nardozza S."/>
            <person name="Fraser L."/>
            <person name="Peng Y."/>
            <person name="Gunaseelan K."/>
            <person name="Simpson R."/>
            <person name="Tahir J."/>
            <person name="Deroles S."/>
            <person name="Templeton K."/>
            <person name="Luo Z."/>
            <person name="Davy M."/>
            <person name="Cheng C."/>
            <person name="Mcneilage M."/>
            <person name="Scaglione D."/>
            <person name="Liu Y."/>
            <person name="Zhang Q."/>
            <person name="Datson P."/>
            <person name="De Silva N."/>
            <person name="Gardiner S."/>
            <person name="Bassett H."/>
            <person name="Chagne D."/>
            <person name="Mccallum J."/>
            <person name="Dzierzon H."/>
            <person name="Deng C."/>
            <person name="Wang Y.-Y."/>
            <person name="Barron N."/>
            <person name="Manako K."/>
            <person name="Bowen J."/>
            <person name="Foster T."/>
            <person name="Erridge Z."/>
            <person name="Tiffin H."/>
            <person name="Waite C."/>
            <person name="Davies K."/>
            <person name="Grierson E."/>
            <person name="Laing W."/>
            <person name="Kirk R."/>
            <person name="Chen X."/>
            <person name="Wood M."/>
            <person name="Montefiori M."/>
            <person name="Brummell D."/>
            <person name="Schwinn K."/>
            <person name="Catanach A."/>
            <person name="Fullerton C."/>
            <person name="Li D."/>
            <person name="Meiyalaghan S."/>
            <person name="Nieuwenhuizen N."/>
            <person name="Read N."/>
            <person name="Prakash R."/>
            <person name="Hunter D."/>
            <person name="Zhang H."/>
            <person name="Mckenzie M."/>
            <person name="Knabel M."/>
            <person name="Harris A."/>
            <person name="Allan A."/>
            <person name="Chen A."/>
            <person name="Janssen B."/>
            <person name="Plunkett B."/>
            <person name="Dwamena C."/>
            <person name="Voogd C."/>
            <person name="Leif D."/>
            <person name="Lafferty D."/>
            <person name="Souleyre E."/>
            <person name="Varkonyi-Gasic E."/>
            <person name="Gambi F."/>
            <person name="Hanley J."/>
            <person name="Yao J.-L."/>
            <person name="Cheung J."/>
            <person name="David K."/>
            <person name="Warren B."/>
            <person name="Marsh K."/>
            <person name="Snowden K."/>
            <person name="Lin-Wang K."/>
            <person name="Brian L."/>
            <person name="Martinez-Sanchez M."/>
            <person name="Wang M."/>
            <person name="Ileperuma N."/>
            <person name="Macnee N."/>
            <person name="Campin R."/>
            <person name="Mcatee P."/>
            <person name="Drummond R."/>
            <person name="Espley R."/>
            <person name="Ireland H."/>
            <person name="Wu R."/>
            <person name="Atkinson R."/>
            <person name="Karunairetnam S."/>
            <person name="Bulley S."/>
            <person name="Chunkath S."/>
            <person name="Hanley Z."/>
            <person name="Storey R."/>
            <person name="Thrimawithana A."/>
            <person name="Thomson S."/>
            <person name="David C."/>
            <person name="Testolin R."/>
        </authorList>
    </citation>
    <scope>NUCLEOTIDE SEQUENCE [LARGE SCALE GENOMIC DNA]</scope>
    <source>
        <strain evidence="7">cv. Red5</strain>
        <tissue evidence="6">Young leaf</tissue>
    </source>
</reference>
<keyword evidence="5" id="KW-0472">Membrane</keyword>
<dbReference type="AlphaFoldDB" id="A0A2R6PZI1"/>
<dbReference type="STRING" id="1590841.A0A2R6PZI1"/>
<keyword evidence="3" id="KW-0813">Transport</keyword>
<keyword evidence="4" id="KW-0653">Protein transport</keyword>
<dbReference type="Gene3D" id="1.25.40.660">
    <property type="entry name" value="Vacuolar protein sorting-associated protein 35, helical subcomplex Vps35-C"/>
    <property type="match status" value="1"/>
</dbReference>
<dbReference type="Proteomes" id="UP000241394">
    <property type="component" value="Chromosome LG21"/>
</dbReference>
<comment type="subcellular location">
    <subcellularLocation>
        <location evidence="1">Membrane</location>
        <topology evidence="1">Peripheral membrane protein</topology>
    </subcellularLocation>
</comment>
<dbReference type="InParanoid" id="A0A2R6PZI1"/>
<dbReference type="Gramene" id="PSR99572">
    <property type="protein sequence ID" value="PSR99572"/>
    <property type="gene ID" value="CEY00_Acc23545"/>
</dbReference>
<dbReference type="OrthoDB" id="1749684at2759"/>
<dbReference type="PANTHER" id="PTHR11099:SF6">
    <property type="entry name" value="VACUOLAR PROTEIN SORTING-ASSOCIATED PROTEIN 35B"/>
    <property type="match status" value="1"/>
</dbReference>
<comment type="caution">
    <text evidence="6">The sequence shown here is derived from an EMBL/GenBank/DDBJ whole genome shotgun (WGS) entry which is preliminary data.</text>
</comment>
<keyword evidence="7" id="KW-1185">Reference proteome</keyword>
<evidence type="ECO:0000256" key="4">
    <source>
        <dbReference type="ARBA" id="ARBA00022927"/>
    </source>
</evidence>
<reference evidence="7" key="2">
    <citation type="journal article" date="2018" name="BMC Genomics">
        <title>A manually annotated Actinidia chinensis var. chinensis (kiwifruit) genome highlights the challenges associated with draft genomes and gene prediction in plants.</title>
        <authorList>
            <person name="Pilkington S.M."/>
            <person name="Crowhurst R."/>
            <person name="Hilario E."/>
            <person name="Nardozza S."/>
            <person name="Fraser L."/>
            <person name="Peng Y."/>
            <person name="Gunaseelan K."/>
            <person name="Simpson R."/>
            <person name="Tahir J."/>
            <person name="Deroles S.C."/>
            <person name="Templeton K."/>
            <person name="Luo Z."/>
            <person name="Davy M."/>
            <person name="Cheng C."/>
            <person name="McNeilage M."/>
            <person name="Scaglione D."/>
            <person name="Liu Y."/>
            <person name="Zhang Q."/>
            <person name="Datson P."/>
            <person name="De Silva N."/>
            <person name="Gardiner S.E."/>
            <person name="Bassett H."/>
            <person name="Chagne D."/>
            <person name="McCallum J."/>
            <person name="Dzierzon H."/>
            <person name="Deng C."/>
            <person name="Wang Y.Y."/>
            <person name="Barron L."/>
            <person name="Manako K."/>
            <person name="Bowen J."/>
            <person name="Foster T.M."/>
            <person name="Erridge Z.A."/>
            <person name="Tiffin H."/>
            <person name="Waite C.N."/>
            <person name="Davies K.M."/>
            <person name="Grierson E.P."/>
            <person name="Laing W.A."/>
            <person name="Kirk R."/>
            <person name="Chen X."/>
            <person name="Wood M."/>
            <person name="Montefiori M."/>
            <person name="Brummell D.A."/>
            <person name="Schwinn K.E."/>
            <person name="Catanach A."/>
            <person name="Fullerton C."/>
            <person name="Li D."/>
            <person name="Meiyalaghan S."/>
            <person name="Nieuwenhuizen N."/>
            <person name="Read N."/>
            <person name="Prakash R."/>
            <person name="Hunter D."/>
            <person name="Zhang H."/>
            <person name="McKenzie M."/>
            <person name="Knabel M."/>
            <person name="Harris A."/>
            <person name="Allan A.C."/>
            <person name="Gleave A."/>
            <person name="Chen A."/>
            <person name="Janssen B.J."/>
            <person name="Plunkett B."/>
            <person name="Ampomah-Dwamena C."/>
            <person name="Voogd C."/>
            <person name="Leif D."/>
            <person name="Lafferty D."/>
            <person name="Souleyre E.J.F."/>
            <person name="Varkonyi-Gasic E."/>
            <person name="Gambi F."/>
            <person name="Hanley J."/>
            <person name="Yao J.L."/>
            <person name="Cheung J."/>
            <person name="David K.M."/>
            <person name="Warren B."/>
            <person name="Marsh K."/>
            <person name="Snowden K.C."/>
            <person name="Lin-Wang K."/>
            <person name="Brian L."/>
            <person name="Martinez-Sanchez M."/>
            <person name="Wang M."/>
            <person name="Ileperuma N."/>
            <person name="Macnee N."/>
            <person name="Campin R."/>
            <person name="McAtee P."/>
            <person name="Drummond R.S.M."/>
            <person name="Espley R.V."/>
            <person name="Ireland H.S."/>
            <person name="Wu R."/>
            <person name="Atkinson R.G."/>
            <person name="Karunairetnam S."/>
            <person name="Bulley S."/>
            <person name="Chunkath S."/>
            <person name="Hanley Z."/>
            <person name="Storey R."/>
            <person name="Thrimawithana A.H."/>
            <person name="Thomson S."/>
            <person name="David C."/>
            <person name="Testolin R."/>
            <person name="Huang H."/>
            <person name="Hellens R.P."/>
            <person name="Schaffer R.J."/>
        </authorList>
    </citation>
    <scope>NUCLEOTIDE SEQUENCE [LARGE SCALE GENOMIC DNA]</scope>
    <source>
        <strain evidence="7">cv. Red5</strain>
    </source>
</reference>
<dbReference type="GO" id="GO:0042147">
    <property type="term" value="P:retrograde transport, endosome to Golgi"/>
    <property type="evidence" value="ECO:0007669"/>
    <property type="project" value="InterPro"/>
</dbReference>
<protein>
    <submittedName>
        <fullName evidence="6">Vacuolar protein sorting-associated protein like</fullName>
    </submittedName>
</protein>
<dbReference type="InterPro" id="IPR042491">
    <property type="entry name" value="Vps35_C"/>
</dbReference>
<organism evidence="6 7">
    <name type="scientific">Actinidia chinensis var. chinensis</name>
    <name type="common">Chinese soft-hair kiwi</name>
    <dbReference type="NCBI Taxonomy" id="1590841"/>
    <lineage>
        <taxon>Eukaryota</taxon>
        <taxon>Viridiplantae</taxon>
        <taxon>Streptophyta</taxon>
        <taxon>Embryophyta</taxon>
        <taxon>Tracheophyta</taxon>
        <taxon>Spermatophyta</taxon>
        <taxon>Magnoliopsida</taxon>
        <taxon>eudicotyledons</taxon>
        <taxon>Gunneridae</taxon>
        <taxon>Pentapetalae</taxon>
        <taxon>asterids</taxon>
        <taxon>Ericales</taxon>
        <taxon>Actinidiaceae</taxon>
        <taxon>Actinidia</taxon>
    </lineage>
</organism>
<dbReference type="GO" id="GO:0006886">
    <property type="term" value="P:intracellular protein transport"/>
    <property type="evidence" value="ECO:0007669"/>
    <property type="project" value="TreeGrafter"/>
</dbReference>
<gene>
    <name evidence="6" type="ORF">CEY00_Acc23545</name>
</gene>
<sequence>MKPRSAPLLKRRWSICLHCQNPIHHLIFLVFLSLRQLVRRLQGQDGEVAGEEVPATPKKKFQLLNQTIEALSNFQSPELTLRLYLQCAEAANDSYLLLTNFSLKHSCYMKKKLRIRKPK</sequence>
<evidence type="ECO:0000256" key="1">
    <source>
        <dbReference type="ARBA" id="ARBA00004170"/>
    </source>
</evidence>
<dbReference type="GO" id="GO:0005829">
    <property type="term" value="C:cytosol"/>
    <property type="evidence" value="ECO:0007669"/>
    <property type="project" value="GOC"/>
</dbReference>
<dbReference type="GO" id="GO:0005770">
    <property type="term" value="C:late endosome"/>
    <property type="evidence" value="ECO:0007669"/>
    <property type="project" value="TreeGrafter"/>
</dbReference>
<evidence type="ECO:0000256" key="3">
    <source>
        <dbReference type="ARBA" id="ARBA00022448"/>
    </source>
</evidence>
<dbReference type="InterPro" id="IPR005378">
    <property type="entry name" value="Vps35"/>
</dbReference>
<evidence type="ECO:0000256" key="2">
    <source>
        <dbReference type="ARBA" id="ARBA00006536"/>
    </source>
</evidence>
<proteinExistence type="inferred from homology"/>
<accession>A0A2R6PZI1</accession>
<dbReference type="EMBL" id="NKQK01000021">
    <property type="protein sequence ID" value="PSR99572.1"/>
    <property type="molecule type" value="Genomic_DNA"/>
</dbReference>
<evidence type="ECO:0000313" key="6">
    <source>
        <dbReference type="EMBL" id="PSR99572.1"/>
    </source>
</evidence>
<name>A0A2R6PZI1_ACTCC</name>